<dbReference type="EMBL" id="HBUE01033116">
    <property type="protein sequence ID" value="CAG6457664.1"/>
    <property type="molecule type" value="Transcribed_RNA"/>
</dbReference>
<feature type="transmembrane region" description="Helical" evidence="1">
    <location>
        <begin position="137"/>
        <end position="156"/>
    </location>
</feature>
<protein>
    <submittedName>
        <fullName evidence="2">(northern house mosquito) hypothetical protein</fullName>
    </submittedName>
</protein>
<proteinExistence type="predicted"/>
<dbReference type="EMBL" id="HBUE01157429">
    <property type="protein sequence ID" value="CAG6508451.1"/>
    <property type="molecule type" value="Transcribed_RNA"/>
</dbReference>
<evidence type="ECO:0000256" key="1">
    <source>
        <dbReference type="SAM" id="Phobius"/>
    </source>
</evidence>
<sequence>MLGIVEQPGHGVRATVEHVHDRQEEPAHDRSVLLLLLHHGRLPLVAGISITPRRRRQLRQIQLLLTRIVRVGVSKASAGQSTGGVPLPDKRLLGGVPLDHDADAFCVFAQSRPGHVGHGDHPGGKFAPMRGQFRVGVVRLGELVPVLAGIFVLFVGRVPLELFGR</sequence>
<reference evidence="2" key="1">
    <citation type="submission" date="2021-05" db="EMBL/GenBank/DDBJ databases">
        <authorList>
            <person name="Alioto T."/>
            <person name="Alioto T."/>
            <person name="Gomez Garrido J."/>
        </authorList>
    </citation>
    <scope>NUCLEOTIDE SEQUENCE</scope>
</reference>
<dbReference type="AlphaFoldDB" id="A0A8D8DGJ2"/>
<keyword evidence="1" id="KW-0472">Membrane</keyword>
<accession>A0A8D8DGJ2</accession>
<organism evidence="2">
    <name type="scientific">Culex pipiens</name>
    <name type="common">House mosquito</name>
    <dbReference type="NCBI Taxonomy" id="7175"/>
    <lineage>
        <taxon>Eukaryota</taxon>
        <taxon>Metazoa</taxon>
        <taxon>Ecdysozoa</taxon>
        <taxon>Arthropoda</taxon>
        <taxon>Hexapoda</taxon>
        <taxon>Insecta</taxon>
        <taxon>Pterygota</taxon>
        <taxon>Neoptera</taxon>
        <taxon>Endopterygota</taxon>
        <taxon>Diptera</taxon>
        <taxon>Nematocera</taxon>
        <taxon>Culicoidea</taxon>
        <taxon>Culicidae</taxon>
        <taxon>Culicinae</taxon>
        <taxon>Culicini</taxon>
        <taxon>Culex</taxon>
        <taxon>Culex</taxon>
    </lineage>
</organism>
<keyword evidence="1" id="KW-0812">Transmembrane</keyword>
<keyword evidence="1" id="KW-1133">Transmembrane helix</keyword>
<name>A0A8D8DGJ2_CULPI</name>
<dbReference type="EMBL" id="HBUE01157428">
    <property type="protein sequence ID" value="CAG6508450.1"/>
    <property type="molecule type" value="Transcribed_RNA"/>
</dbReference>
<dbReference type="EMBL" id="HBUE01262546">
    <property type="protein sequence ID" value="CAG6559806.1"/>
    <property type="molecule type" value="Transcribed_RNA"/>
</dbReference>
<dbReference type="EMBL" id="HBUE01262547">
    <property type="protein sequence ID" value="CAG6559807.1"/>
    <property type="molecule type" value="Transcribed_RNA"/>
</dbReference>
<evidence type="ECO:0000313" key="2">
    <source>
        <dbReference type="EMBL" id="CAG6508450.1"/>
    </source>
</evidence>